<dbReference type="RefSeq" id="XP_003877973.1">
    <property type="nucleotide sequence ID" value="XM_003877924.1"/>
</dbReference>
<reference evidence="3 4" key="1">
    <citation type="journal article" date="2011" name="Genome Res.">
        <title>Chromosome and gene copy number variation allow major structural change between species and strains of Leishmania.</title>
        <authorList>
            <person name="Rogers M.B."/>
            <person name="Hilley J.D."/>
            <person name="Dickens N.J."/>
            <person name="Wilkes J."/>
            <person name="Bates P.A."/>
            <person name="Depledge D.P."/>
            <person name="Harris D."/>
            <person name="Her Y."/>
            <person name="Herzyk P."/>
            <person name="Imamura H."/>
            <person name="Otto T.D."/>
            <person name="Sanders M."/>
            <person name="Seeger K."/>
            <person name="Dujardin J.C."/>
            <person name="Berriman M."/>
            <person name="Smith D.F."/>
            <person name="Hertz-Fowler C."/>
            <person name="Mottram J.C."/>
        </authorList>
    </citation>
    <scope>NUCLEOTIDE SEQUENCE [LARGE SCALE GENOMIC DNA]</scope>
    <source>
        <strain evidence="3 4">MHOM/GT/2001/U1103</strain>
    </source>
</reference>
<dbReference type="GO" id="GO:0004672">
    <property type="term" value="F:protein kinase activity"/>
    <property type="evidence" value="ECO:0007669"/>
    <property type="project" value="InterPro"/>
</dbReference>
<evidence type="ECO:0000256" key="1">
    <source>
        <dbReference type="SAM" id="MobiDB-lite"/>
    </source>
</evidence>
<dbReference type="KEGG" id="lmi:LMXM_31_1290"/>
<dbReference type="Pfam" id="PF00069">
    <property type="entry name" value="Pkinase"/>
    <property type="match status" value="1"/>
</dbReference>
<dbReference type="Gene3D" id="1.10.510.10">
    <property type="entry name" value="Transferase(Phosphotransferase) domain 1"/>
    <property type="match status" value="1"/>
</dbReference>
<proteinExistence type="predicted"/>
<dbReference type="InterPro" id="IPR000719">
    <property type="entry name" value="Prot_kinase_dom"/>
</dbReference>
<dbReference type="SUPFAM" id="SSF56112">
    <property type="entry name" value="Protein kinase-like (PK-like)"/>
    <property type="match status" value="1"/>
</dbReference>
<dbReference type="EMBL" id="FR799584">
    <property type="protein sequence ID" value="CBZ29517.1"/>
    <property type="molecule type" value="Genomic_DNA"/>
</dbReference>
<organism evidence="3 4">
    <name type="scientific">Leishmania mexicana (strain MHOM/GT/2001/U1103)</name>
    <dbReference type="NCBI Taxonomy" id="929439"/>
    <lineage>
        <taxon>Eukaryota</taxon>
        <taxon>Discoba</taxon>
        <taxon>Euglenozoa</taxon>
        <taxon>Kinetoplastea</taxon>
        <taxon>Metakinetoplastina</taxon>
        <taxon>Trypanosomatida</taxon>
        <taxon>Trypanosomatidae</taxon>
        <taxon>Leishmaniinae</taxon>
        <taxon>Leishmania</taxon>
    </lineage>
</organism>
<dbReference type="GO" id="GO:0005524">
    <property type="term" value="F:ATP binding"/>
    <property type="evidence" value="ECO:0007669"/>
    <property type="project" value="InterPro"/>
</dbReference>
<evidence type="ECO:0000313" key="4">
    <source>
        <dbReference type="Proteomes" id="UP000007259"/>
    </source>
</evidence>
<dbReference type="PhylomeDB" id="E9B2Q4"/>
<dbReference type="Proteomes" id="UP000007259">
    <property type="component" value="Chromosome 31"/>
</dbReference>
<feature type="region of interest" description="Disordered" evidence="1">
    <location>
        <begin position="130"/>
        <end position="154"/>
    </location>
</feature>
<dbReference type="PROSITE" id="PS50011">
    <property type="entry name" value="PROTEIN_KINASE_DOM"/>
    <property type="match status" value="1"/>
</dbReference>
<feature type="domain" description="Protein kinase" evidence="2">
    <location>
        <begin position="163"/>
        <end position="545"/>
    </location>
</feature>
<evidence type="ECO:0000259" key="2">
    <source>
        <dbReference type="PROSITE" id="PS50011"/>
    </source>
</evidence>
<dbReference type="OrthoDB" id="4062651at2759"/>
<dbReference type="InterPro" id="IPR011009">
    <property type="entry name" value="Kinase-like_dom_sf"/>
</dbReference>
<accession>E9B2Q4</accession>
<gene>
    <name evidence="3" type="ORF">LMXM_31_1290</name>
</gene>
<protein>
    <recommendedName>
        <fullName evidence="2">Protein kinase domain-containing protein</fullName>
    </recommendedName>
</protein>
<feature type="compositionally biased region" description="Low complexity" evidence="1">
    <location>
        <begin position="130"/>
        <end position="146"/>
    </location>
</feature>
<dbReference type="AlphaFoldDB" id="E9B2Q4"/>
<name>E9B2Q4_LEIMU</name>
<evidence type="ECO:0000313" key="3">
    <source>
        <dbReference type="EMBL" id="CBZ29517.1"/>
    </source>
</evidence>
<dbReference type="OMA" id="THNDLHL"/>
<keyword evidence="4" id="KW-1185">Reference proteome</keyword>
<dbReference type="GeneID" id="13453562"/>
<sequence>MSSGDFMLDLRYADREDHLKMNRYYVYPPVSHECINHKERSRSFGTDCNDSGAVEVRGTVGGDGAAQQCYTHPGAILPPCHKPLVEDDVEDDDRCSDDSDDRVANTALEHFLMGSASGLMDYSALETDGAASNSSLKSSPPSSSAATDDSEGSFPCVDEEILGDLGDVIGYGGDRGSFVCCVPLPPLSRMWTQAPSFAKEPAFTEGPHSSEMKKAYKKYPTHISKDELSFVSTAYRCARRCECSQSSSSSSRPFLTPEEARYAALHLVLPDAVVLAHGEKVGLLMPLYNCSLKEYLQSLTNPTSSPSAASTTPVSLTVSHNANLHTEDADSSTGLCNPHSSTFRFTATYRPIESIPVISAIVFQMLEAVAFLNHRLPHGEGSTGYTHNDLHLDNILLSYDGDVALCDFELVASTPTPSRIMDVRRLPPSSRQSPHGLFSETADTWAFGLMVVSLLTGVDPLFTSDIVNDFSDGPLLFRWDRSTRVLDWEANIKAHVELLLLRQDSTGKRLEEACHLLQLCGKCLVNREGAEPLRAVSLLEEAMFLPYRRDFSLATCTVKEWISSTRRV</sequence>
<dbReference type="VEuPathDB" id="TriTrypDB:LmxM.31.1290"/>